<dbReference type="InterPro" id="IPR002491">
    <property type="entry name" value="ABC_transptr_periplasmic_BD"/>
</dbReference>
<evidence type="ECO:0000259" key="4">
    <source>
        <dbReference type="Pfam" id="PF01497"/>
    </source>
</evidence>
<dbReference type="Pfam" id="PF01497">
    <property type="entry name" value="Peripla_BP_2"/>
    <property type="match status" value="1"/>
</dbReference>
<feature type="region of interest" description="Disordered" evidence="3">
    <location>
        <begin position="1"/>
        <end position="20"/>
    </location>
</feature>
<dbReference type="InterPro" id="IPR050902">
    <property type="entry name" value="ABC_Transporter_SBP"/>
</dbReference>
<sequence>MATARRHRTPSLRTRPQSRGTVRRVVSLVPSLTEAVAATGPELLVGATDWCSHPPGLDVARVRGTKNPDLERIAALRPDLVVANEEENRPADLAALRGAGIEVLVTEIRTLPQAFAELDRVLTAGCGLPRPAWLDEAEDAWSALRPAVEATAVVPVWRRPWMVLGRDTFAGDILARLGVRNAYAGHAERYPRAGIGELNEPGRADLVVLPDEPYRFTADDGPEAFPGLPAALVSGRHLTWYGPSLTEAPAVLGAALAAAPSGPPTDRPAAPPS</sequence>
<dbReference type="Proteomes" id="UP000198928">
    <property type="component" value="Unassembled WGS sequence"/>
</dbReference>
<evidence type="ECO:0000256" key="1">
    <source>
        <dbReference type="ARBA" id="ARBA00008814"/>
    </source>
</evidence>
<dbReference type="PANTHER" id="PTHR30535">
    <property type="entry name" value="VITAMIN B12-BINDING PROTEIN"/>
    <property type="match status" value="1"/>
</dbReference>
<dbReference type="RefSeq" id="WP_175541059.1">
    <property type="nucleotide sequence ID" value="NZ_FOSG01000013.1"/>
</dbReference>
<evidence type="ECO:0000313" key="6">
    <source>
        <dbReference type="Proteomes" id="UP000198928"/>
    </source>
</evidence>
<feature type="domain" description="Fe/B12 periplasmic-binding" evidence="4">
    <location>
        <begin position="25"/>
        <end position="198"/>
    </location>
</feature>
<accession>A0A1I4F5T9</accession>
<evidence type="ECO:0000313" key="5">
    <source>
        <dbReference type="EMBL" id="SFL13274.1"/>
    </source>
</evidence>
<organism evidence="5 6">
    <name type="scientific">Streptomyces pini</name>
    <dbReference type="NCBI Taxonomy" id="1520580"/>
    <lineage>
        <taxon>Bacteria</taxon>
        <taxon>Bacillati</taxon>
        <taxon>Actinomycetota</taxon>
        <taxon>Actinomycetes</taxon>
        <taxon>Kitasatosporales</taxon>
        <taxon>Streptomycetaceae</taxon>
        <taxon>Streptomyces</taxon>
    </lineage>
</organism>
<feature type="compositionally biased region" description="Basic residues" evidence="3">
    <location>
        <begin position="1"/>
        <end position="10"/>
    </location>
</feature>
<dbReference type="Gene3D" id="3.40.50.1980">
    <property type="entry name" value="Nitrogenase molybdenum iron protein domain"/>
    <property type="match status" value="2"/>
</dbReference>
<keyword evidence="2" id="KW-0732">Signal</keyword>
<dbReference type="EMBL" id="FOSG01000013">
    <property type="protein sequence ID" value="SFL13274.1"/>
    <property type="molecule type" value="Genomic_DNA"/>
</dbReference>
<dbReference type="InterPro" id="IPR054828">
    <property type="entry name" value="Vit_B12_bind_prot"/>
</dbReference>
<reference evidence="6" key="1">
    <citation type="submission" date="2016-10" db="EMBL/GenBank/DDBJ databases">
        <authorList>
            <person name="Varghese N."/>
            <person name="Submissions S."/>
        </authorList>
    </citation>
    <scope>NUCLEOTIDE SEQUENCE [LARGE SCALE GENOMIC DNA]</scope>
    <source>
        <strain evidence="6">PL19</strain>
    </source>
</reference>
<evidence type="ECO:0000256" key="3">
    <source>
        <dbReference type="SAM" id="MobiDB-lite"/>
    </source>
</evidence>
<feature type="compositionally biased region" description="Polar residues" evidence="3">
    <location>
        <begin position="11"/>
        <end position="20"/>
    </location>
</feature>
<protein>
    <recommendedName>
        <fullName evidence="4">Fe/B12 periplasmic-binding domain-containing protein</fullName>
    </recommendedName>
</protein>
<gene>
    <name evidence="5" type="ORF">SAMN05192584_113133</name>
</gene>
<dbReference type="AlphaFoldDB" id="A0A1I4F5T9"/>
<comment type="similarity">
    <text evidence="1">Belongs to the bacterial solute-binding protein 8 family.</text>
</comment>
<dbReference type="NCBIfam" id="NF038402">
    <property type="entry name" value="TroA_like"/>
    <property type="match status" value="1"/>
</dbReference>
<evidence type="ECO:0000256" key="2">
    <source>
        <dbReference type="ARBA" id="ARBA00022729"/>
    </source>
</evidence>
<name>A0A1I4F5T9_9ACTN</name>
<proteinExistence type="inferred from homology"/>
<keyword evidence="6" id="KW-1185">Reference proteome</keyword>
<dbReference type="PANTHER" id="PTHR30535:SF35">
    <property type="entry name" value="PERIPLASMIC BINDING PROTEIN"/>
    <property type="match status" value="1"/>
</dbReference>
<dbReference type="SUPFAM" id="SSF53807">
    <property type="entry name" value="Helical backbone' metal receptor"/>
    <property type="match status" value="1"/>
</dbReference>